<gene>
    <name evidence="1" type="ORF">SAMEA1410922_01353</name>
</gene>
<comment type="caution">
    <text evidence="1">The sequence shown here is derived from an EMBL/GenBank/DDBJ whole genome shotgun (WGS) entry which is preliminary data.</text>
</comment>
<dbReference type="GeneID" id="86155749"/>
<evidence type="ECO:0000313" key="2">
    <source>
        <dbReference type="Proteomes" id="UP000308167"/>
    </source>
</evidence>
<organism evidence="1 2">
    <name type="scientific">Actinobacillus porcinus</name>
    <dbReference type="NCBI Taxonomy" id="51048"/>
    <lineage>
        <taxon>Bacteria</taxon>
        <taxon>Pseudomonadati</taxon>
        <taxon>Pseudomonadota</taxon>
        <taxon>Gammaproteobacteria</taxon>
        <taxon>Pasteurellales</taxon>
        <taxon>Pasteurellaceae</taxon>
        <taxon>Actinobacillus</taxon>
    </lineage>
</organism>
<proteinExistence type="predicted"/>
<dbReference type="RefSeq" id="WP_135710140.1">
    <property type="nucleotide sequence ID" value="NZ_CABFKI010000007.1"/>
</dbReference>
<sequence>MAKTVILAVPYLYGLDQCIEKNLRHLGYDVINLCYDNRDSYYPSAFHRIISTFYRKVRKDENYKKLMQYSRYQADIDSKLAVLNGKKADFALCIRANVYPKEIIRKIREHSNYCVNYQWDGINAHPDILEYLAYFDRFFVFDHSDIEKYPNCHFEPSHNFYFDYPLQDNPLVTNGVYFLGGHQDSRVNEIQSFLDEVLKLKLTIDFYIVSKGDRAKNAFNHNPYIHYVDSSNPLTFEDNLYKVRENAVVVDFLNNVHQGLSFRAFDALCFNKKLITNNQTISNYDFYHPNNIFIWNGKNSAELMSFLTLPYVPVADEIKEKYSFTGWLKQILPI</sequence>
<reference evidence="1 2" key="1">
    <citation type="submission" date="2019-05" db="EMBL/GenBank/DDBJ databases">
        <authorList>
            <consortium name="Pathogen Informatics"/>
        </authorList>
    </citation>
    <scope>NUCLEOTIDE SEQUENCE [LARGE SCALE GENOMIC DNA]</scope>
    <source>
        <strain evidence="1 2">NM319</strain>
    </source>
</reference>
<dbReference type="EMBL" id="CABFKI010000007">
    <property type="protein sequence ID" value="VTU08218.1"/>
    <property type="molecule type" value="Genomic_DNA"/>
</dbReference>
<evidence type="ECO:0000313" key="1">
    <source>
        <dbReference type="EMBL" id="VTU08218.1"/>
    </source>
</evidence>
<keyword evidence="2" id="KW-1185">Reference proteome</keyword>
<dbReference type="Proteomes" id="UP000308167">
    <property type="component" value="Unassembled WGS sequence"/>
</dbReference>
<protein>
    <submittedName>
        <fullName evidence="1">Uncharacterized protein conserved in bacteria</fullName>
    </submittedName>
</protein>
<accession>A0ABY6TLM2</accession>
<name>A0ABY6TLM2_9PAST</name>